<dbReference type="RefSeq" id="WP_347301446.1">
    <property type="nucleotide sequence ID" value="NZ_CP142435.1"/>
</dbReference>
<keyword evidence="4 8" id="KW-0808">Transferase</keyword>
<dbReference type="SUPFAM" id="SSF53335">
    <property type="entry name" value="S-adenosyl-L-methionine-dependent methyltransferases"/>
    <property type="match status" value="1"/>
</dbReference>
<keyword evidence="3 8" id="KW-0489">Methyltransferase</keyword>
<dbReference type="NCBIfam" id="TIGR00571">
    <property type="entry name" value="dam"/>
    <property type="match status" value="1"/>
</dbReference>
<comment type="catalytic activity">
    <reaction evidence="6 8">
        <text>a 2'-deoxyadenosine in DNA + S-adenosyl-L-methionine = an N(6)-methyl-2'-deoxyadenosine in DNA + S-adenosyl-L-homocysteine + H(+)</text>
        <dbReference type="Rhea" id="RHEA:15197"/>
        <dbReference type="Rhea" id="RHEA-COMP:12418"/>
        <dbReference type="Rhea" id="RHEA-COMP:12419"/>
        <dbReference type="ChEBI" id="CHEBI:15378"/>
        <dbReference type="ChEBI" id="CHEBI:57856"/>
        <dbReference type="ChEBI" id="CHEBI:59789"/>
        <dbReference type="ChEBI" id="CHEBI:90615"/>
        <dbReference type="ChEBI" id="CHEBI:90616"/>
        <dbReference type="EC" id="2.1.1.72"/>
    </reaction>
</comment>
<dbReference type="GO" id="GO:0043565">
    <property type="term" value="F:sequence-specific DNA binding"/>
    <property type="evidence" value="ECO:0007669"/>
    <property type="project" value="TreeGrafter"/>
</dbReference>
<dbReference type="PIRSF" id="PIRSF000398">
    <property type="entry name" value="M_m6A_EcoRV"/>
    <property type="match status" value="1"/>
</dbReference>
<evidence type="ECO:0000313" key="9">
    <source>
        <dbReference type="EMBL" id="XBC49721.1"/>
    </source>
</evidence>
<evidence type="ECO:0000256" key="1">
    <source>
        <dbReference type="ARBA" id="ARBA00006594"/>
    </source>
</evidence>
<dbReference type="PROSITE" id="PS00092">
    <property type="entry name" value="N6_MTASE"/>
    <property type="match status" value="1"/>
</dbReference>
<accession>A0AB74U3V2</accession>
<evidence type="ECO:0000256" key="6">
    <source>
        <dbReference type="ARBA" id="ARBA00047942"/>
    </source>
</evidence>
<dbReference type="InterPro" id="IPR002052">
    <property type="entry name" value="DNA_methylase_N6_adenine_CS"/>
</dbReference>
<dbReference type="GO" id="GO:1904047">
    <property type="term" value="F:S-adenosyl-L-methionine binding"/>
    <property type="evidence" value="ECO:0007669"/>
    <property type="project" value="TreeGrafter"/>
</dbReference>
<dbReference type="Gene3D" id="1.10.1020.10">
    <property type="entry name" value="Adenine-specific Methyltransferase, Domain 2"/>
    <property type="match status" value="1"/>
</dbReference>
<dbReference type="EMBL" id="CP142435">
    <property type="protein sequence ID" value="XBC49721.1"/>
    <property type="molecule type" value="Genomic_DNA"/>
</dbReference>
<dbReference type="InterPro" id="IPR029063">
    <property type="entry name" value="SAM-dependent_MTases_sf"/>
</dbReference>
<dbReference type="InterPro" id="IPR012327">
    <property type="entry name" value="MeTrfase_D12"/>
</dbReference>
<dbReference type="GO" id="GO:0009007">
    <property type="term" value="F:site-specific DNA-methyltransferase (adenine-specific) activity"/>
    <property type="evidence" value="ECO:0007669"/>
    <property type="project" value="UniProtKB-UniRule"/>
</dbReference>
<dbReference type="EC" id="2.1.1.72" evidence="2 8"/>
<dbReference type="AlphaFoldDB" id="A0AB74U3V2"/>
<keyword evidence="5 8" id="KW-0949">S-adenosyl-L-methionine</keyword>
<comment type="similarity">
    <text evidence="1 8">Belongs to the N(4)/N(6)-methyltransferase family.</text>
</comment>
<dbReference type="GO" id="GO:0009307">
    <property type="term" value="P:DNA restriction-modification system"/>
    <property type="evidence" value="ECO:0007669"/>
    <property type="project" value="InterPro"/>
</dbReference>
<dbReference type="InterPro" id="IPR023095">
    <property type="entry name" value="Ade_MeTrfase_dom_2"/>
</dbReference>
<organism evidence="9">
    <name type="scientific">Dolosigranulum savutiense</name>
    <dbReference type="NCBI Taxonomy" id="3110288"/>
    <lineage>
        <taxon>Bacteria</taxon>
        <taxon>Bacillati</taxon>
        <taxon>Bacillota</taxon>
        <taxon>Bacilli</taxon>
        <taxon>Lactobacillales</taxon>
        <taxon>Carnobacteriaceae</taxon>
        <taxon>Dolosigranulum</taxon>
    </lineage>
</organism>
<feature type="binding site" evidence="7">
    <location>
        <position position="14"/>
    </location>
    <ligand>
        <name>S-adenosyl-L-methionine</name>
        <dbReference type="ChEBI" id="CHEBI:59789"/>
    </ligand>
</feature>
<feature type="binding site" evidence="7">
    <location>
        <position position="59"/>
    </location>
    <ligand>
        <name>S-adenosyl-L-methionine</name>
        <dbReference type="ChEBI" id="CHEBI:59789"/>
    </ligand>
</feature>
<dbReference type="InterPro" id="IPR012263">
    <property type="entry name" value="M_m6A_EcoRV"/>
</dbReference>
<dbReference type="GO" id="GO:0006298">
    <property type="term" value="P:mismatch repair"/>
    <property type="evidence" value="ECO:0007669"/>
    <property type="project" value="TreeGrafter"/>
</dbReference>
<dbReference type="Pfam" id="PF02086">
    <property type="entry name" value="MethyltransfD12"/>
    <property type="match status" value="1"/>
</dbReference>
<evidence type="ECO:0000256" key="4">
    <source>
        <dbReference type="ARBA" id="ARBA00022679"/>
    </source>
</evidence>
<dbReference type="PANTHER" id="PTHR30481">
    <property type="entry name" value="DNA ADENINE METHYLASE"/>
    <property type="match status" value="1"/>
</dbReference>
<dbReference type="PRINTS" id="PR00505">
    <property type="entry name" value="D12N6MTFRASE"/>
</dbReference>
<dbReference type="KEGG" id="dst:VUQ06_00435"/>
<evidence type="ECO:0000256" key="5">
    <source>
        <dbReference type="ARBA" id="ARBA00022691"/>
    </source>
</evidence>
<dbReference type="GO" id="GO:0032259">
    <property type="term" value="P:methylation"/>
    <property type="evidence" value="ECO:0007669"/>
    <property type="project" value="UniProtKB-KW"/>
</dbReference>
<protein>
    <recommendedName>
        <fullName evidence="2 8">Site-specific DNA-methyltransferase (adenine-specific)</fullName>
        <ecNumber evidence="2 8">2.1.1.72</ecNumber>
    </recommendedName>
</protein>
<evidence type="ECO:0000256" key="7">
    <source>
        <dbReference type="PIRSR" id="PIRSR000398-1"/>
    </source>
</evidence>
<sequence>MSNRNVTLLPILKWAGGKRQLLDEITPLIPSKIATYVEPFIGGGAVLFDLEPKKAIINDFNGDLINVYRVIRDNPNELLSLLEKHNKLNNEEYFYQIRKLDRTDDYNTMSDVEKAARIMYLNKTCFNGLYRVNQSGQFNSPYGKYKKPNIINKSAILSVSNYFNNNNIKIIKGDYKEPLKKLRKGDFVYFDPPYMPISTSSSFTKYTENGFSKKNQIELKNECDKLDKKGIKFLLSNSFHPLIQELYKDYEIITVKARRSINSNANKRGKIEEVLVRNYG</sequence>
<evidence type="ECO:0000256" key="3">
    <source>
        <dbReference type="ARBA" id="ARBA00022603"/>
    </source>
</evidence>
<dbReference type="Gene3D" id="3.40.50.150">
    <property type="entry name" value="Vaccinia Virus protein VP39"/>
    <property type="match status" value="1"/>
</dbReference>
<feature type="binding site" evidence="7">
    <location>
        <position position="18"/>
    </location>
    <ligand>
        <name>S-adenosyl-L-methionine</name>
        <dbReference type="ChEBI" id="CHEBI:59789"/>
    </ligand>
</feature>
<evidence type="ECO:0000256" key="2">
    <source>
        <dbReference type="ARBA" id="ARBA00011900"/>
    </source>
</evidence>
<evidence type="ECO:0000256" key="8">
    <source>
        <dbReference type="RuleBase" id="RU361257"/>
    </source>
</evidence>
<proteinExistence type="inferred from homology"/>
<gene>
    <name evidence="9" type="ORF">VUQ06_00435</name>
</gene>
<feature type="binding site" evidence="7">
    <location>
        <position position="191"/>
    </location>
    <ligand>
        <name>S-adenosyl-L-methionine</name>
        <dbReference type="ChEBI" id="CHEBI:59789"/>
    </ligand>
</feature>
<reference evidence="9" key="1">
    <citation type="submission" date="2023-12" db="EMBL/GenBank/DDBJ databases">
        <title>Dolosigranulum savutii sp. nov. isolated from human upper respiratory samples collected in Botswana.</title>
        <authorList>
            <person name="Kelly M.S."/>
        </authorList>
    </citation>
    <scope>NUCLEOTIDE SEQUENCE</scope>
    <source>
        <strain evidence="9">MSK294</strain>
    </source>
</reference>
<dbReference type="PANTHER" id="PTHR30481:SF3">
    <property type="entry name" value="DNA ADENINE METHYLASE"/>
    <property type="match status" value="1"/>
</dbReference>
<name>A0AB74U3V2_9LACT</name>